<keyword evidence="4" id="KW-0554">One-carbon metabolism</keyword>
<dbReference type="SUPFAM" id="SSF52540">
    <property type="entry name" value="P-loop containing nucleoside triphosphate hydrolases"/>
    <property type="match status" value="1"/>
</dbReference>
<evidence type="ECO:0000256" key="3">
    <source>
        <dbReference type="ARBA" id="ARBA00012295"/>
    </source>
</evidence>
<dbReference type="Gene3D" id="3.10.410.10">
    <property type="entry name" value="Formyltetrahydrofolate synthetase, domain 3"/>
    <property type="match status" value="1"/>
</dbReference>
<comment type="pathway">
    <text evidence="1">One-carbon metabolism; tetrahydrofolate interconversion.</text>
</comment>
<evidence type="ECO:0000256" key="1">
    <source>
        <dbReference type="ARBA" id="ARBA00004777"/>
    </source>
</evidence>
<dbReference type="OrthoDB" id="5126881at2759"/>
<protein>
    <recommendedName>
        <fullName evidence="3">formate--tetrahydrofolate ligase</fullName>
        <ecNumber evidence="3">6.3.4.3</ecNumber>
    </recommendedName>
    <alternativeName>
        <fullName evidence="8">Formyltetrahydrofolate synthetase</fullName>
    </alternativeName>
</protein>
<dbReference type="InterPro" id="IPR027417">
    <property type="entry name" value="P-loop_NTPase"/>
</dbReference>
<dbReference type="EMBL" id="LFYR01001258">
    <property type="protein sequence ID" value="KMZ63289.1"/>
    <property type="molecule type" value="Genomic_DNA"/>
</dbReference>
<evidence type="ECO:0000256" key="7">
    <source>
        <dbReference type="ARBA" id="ARBA00022840"/>
    </source>
</evidence>
<dbReference type="FunFam" id="3.40.50.300:FF:000245">
    <property type="entry name" value="C-1-tetrahydrofolate synthase, cytoplasmic"/>
    <property type="match status" value="1"/>
</dbReference>
<evidence type="ECO:0000256" key="5">
    <source>
        <dbReference type="ARBA" id="ARBA00022598"/>
    </source>
</evidence>
<dbReference type="UniPathway" id="UPA00193"/>
<keyword evidence="6" id="KW-0547">Nucleotide-binding</keyword>
<dbReference type="HAMAP" id="MF_01543">
    <property type="entry name" value="FTHFS"/>
    <property type="match status" value="1"/>
</dbReference>
<keyword evidence="10" id="KW-1185">Reference proteome</keyword>
<organism evidence="9 10">
    <name type="scientific">Zostera marina</name>
    <name type="common">Eelgrass</name>
    <dbReference type="NCBI Taxonomy" id="29655"/>
    <lineage>
        <taxon>Eukaryota</taxon>
        <taxon>Viridiplantae</taxon>
        <taxon>Streptophyta</taxon>
        <taxon>Embryophyta</taxon>
        <taxon>Tracheophyta</taxon>
        <taxon>Spermatophyta</taxon>
        <taxon>Magnoliopsida</taxon>
        <taxon>Liliopsida</taxon>
        <taxon>Zosteraceae</taxon>
        <taxon>Zostera</taxon>
    </lineage>
</organism>
<evidence type="ECO:0000313" key="10">
    <source>
        <dbReference type="Proteomes" id="UP000036987"/>
    </source>
</evidence>
<dbReference type="PROSITE" id="PS00721">
    <property type="entry name" value="FTHFS_1"/>
    <property type="match status" value="1"/>
</dbReference>
<name>A0A0K9P2T6_ZOSMR</name>
<dbReference type="GO" id="GO:0035999">
    <property type="term" value="P:tetrahydrofolate interconversion"/>
    <property type="evidence" value="ECO:0007669"/>
    <property type="project" value="UniProtKB-UniPathway"/>
</dbReference>
<evidence type="ECO:0000313" key="9">
    <source>
        <dbReference type="EMBL" id="KMZ63289.1"/>
    </source>
</evidence>
<dbReference type="STRING" id="29655.A0A0K9P2T6"/>
<comment type="caution">
    <text evidence="9">The sequence shown here is derived from an EMBL/GenBank/DDBJ whole genome shotgun (WGS) entry which is preliminary data.</text>
</comment>
<accession>A0A0K9P2T6</accession>
<evidence type="ECO:0000256" key="4">
    <source>
        <dbReference type="ARBA" id="ARBA00022563"/>
    </source>
</evidence>
<evidence type="ECO:0000256" key="2">
    <source>
        <dbReference type="ARBA" id="ARBA00011738"/>
    </source>
</evidence>
<dbReference type="GO" id="GO:0005524">
    <property type="term" value="F:ATP binding"/>
    <property type="evidence" value="ECO:0007669"/>
    <property type="project" value="UniProtKB-KW"/>
</dbReference>
<dbReference type="FunFam" id="3.40.50.300:FF:001123">
    <property type="entry name" value="C-1-tetrahydrofolate synthase, cytoplasmic isoform X2"/>
    <property type="match status" value="1"/>
</dbReference>
<sequence>METWSKTIRKLDVLSPVPTDIDIANSVTPLPISDIADSLNLSSNHYDLYGKYKAKVLLSVADELEDSTDGYYVVVAGITPTPLGEGKSTTTVGLCQALGAFLDKKVFTCIRQPSQGPTFGIKGGAAGGGYSQVIPMDEFNLHLTGDIHAITAANNLLAAAIDTRIFHEASQSDKALFNRLCPLNKDGTRSFAKVMLKRFEKLGISIPENHNDLTPDEIRRFARLDIDPESITWHRVMDVNDRFLRKITVGQGPNEKEMFRETCFDISVASEIMAVLALTTSLADMRDRLGRMVVGNSKAGEPITADDLGIGGALTVLMKDAINPTLMQTLEGTPVLVHAGPFANIAHGNSSIVADKIALKLVGPGGFVVTEAGFGADIGAEKFMNIKCRYSGLVPQCAVIVATVRALKMHGGGPEVVAGRPLDHAYLSENVGLVEAGCVNLAKHISNTKIYGVNVVVAVNMFSTDSQAELDVVKTAAMAAGAFDAVICTHHAHGGKGAIELGIAVQSACERQSEAMRFLYPLDISIKEKIYAIAKSYGAVGVEYSDQAEKQIEMYTKQGFSDLPICMAKTQYSFSHNPSQKGAPSGFILPIRDVRASIGAGFIYPLVGTMSTMPGLPTRPCFFDIDIDLATGKVVGLS</sequence>
<keyword evidence="7" id="KW-0067">ATP-binding</keyword>
<dbReference type="Gene3D" id="3.40.50.300">
    <property type="entry name" value="P-loop containing nucleotide triphosphate hydrolases"/>
    <property type="match status" value="2"/>
</dbReference>
<proteinExistence type="inferred from homology"/>
<keyword evidence="5 9" id="KW-0436">Ligase</keyword>
<dbReference type="Gene3D" id="1.10.8.770">
    <property type="match status" value="1"/>
</dbReference>
<dbReference type="InterPro" id="IPR020628">
    <property type="entry name" value="Formate_THF_ligase_CS"/>
</dbReference>
<dbReference type="OMA" id="KFWNLKC"/>
<evidence type="ECO:0000256" key="6">
    <source>
        <dbReference type="ARBA" id="ARBA00022741"/>
    </source>
</evidence>
<dbReference type="InterPro" id="IPR000559">
    <property type="entry name" value="Formate_THF_ligase"/>
</dbReference>
<dbReference type="FunFam" id="3.10.410.10:FF:000001">
    <property type="entry name" value="Putative formate--tetrahydrofolate ligase"/>
    <property type="match status" value="1"/>
</dbReference>
<comment type="subunit">
    <text evidence="2">Homodimer.</text>
</comment>
<dbReference type="Pfam" id="PF01268">
    <property type="entry name" value="FTHFS"/>
    <property type="match status" value="1"/>
</dbReference>
<reference evidence="10" key="1">
    <citation type="journal article" date="2016" name="Nature">
        <title>The genome of the seagrass Zostera marina reveals angiosperm adaptation to the sea.</title>
        <authorList>
            <person name="Olsen J.L."/>
            <person name="Rouze P."/>
            <person name="Verhelst B."/>
            <person name="Lin Y.-C."/>
            <person name="Bayer T."/>
            <person name="Collen J."/>
            <person name="Dattolo E."/>
            <person name="De Paoli E."/>
            <person name="Dittami S."/>
            <person name="Maumus F."/>
            <person name="Michel G."/>
            <person name="Kersting A."/>
            <person name="Lauritano C."/>
            <person name="Lohaus R."/>
            <person name="Toepel M."/>
            <person name="Tonon T."/>
            <person name="Vanneste K."/>
            <person name="Amirebrahimi M."/>
            <person name="Brakel J."/>
            <person name="Bostroem C."/>
            <person name="Chovatia M."/>
            <person name="Grimwood J."/>
            <person name="Jenkins J.W."/>
            <person name="Jueterbock A."/>
            <person name="Mraz A."/>
            <person name="Stam W.T."/>
            <person name="Tice H."/>
            <person name="Bornberg-Bauer E."/>
            <person name="Green P.J."/>
            <person name="Pearson G.A."/>
            <person name="Procaccini G."/>
            <person name="Duarte C.M."/>
            <person name="Schmutz J."/>
            <person name="Reusch T.B.H."/>
            <person name="Van de Peer Y."/>
        </authorList>
    </citation>
    <scope>NUCLEOTIDE SEQUENCE [LARGE SCALE GENOMIC DNA]</scope>
    <source>
        <strain evidence="10">cv. Finnish</strain>
    </source>
</reference>
<gene>
    <name evidence="9" type="ORF">ZOSMA_41G01330</name>
</gene>
<evidence type="ECO:0000256" key="8">
    <source>
        <dbReference type="ARBA" id="ARBA00079657"/>
    </source>
</evidence>
<dbReference type="Proteomes" id="UP000036987">
    <property type="component" value="Unassembled WGS sequence"/>
</dbReference>
<dbReference type="AlphaFoldDB" id="A0A0K9P2T6"/>
<dbReference type="EC" id="6.3.4.3" evidence="3"/>
<dbReference type="GO" id="GO:0004329">
    <property type="term" value="F:formate-tetrahydrofolate ligase activity"/>
    <property type="evidence" value="ECO:0007669"/>
    <property type="project" value="UniProtKB-EC"/>
</dbReference>
<dbReference type="CDD" id="cd00477">
    <property type="entry name" value="FTHFS"/>
    <property type="match status" value="1"/>
</dbReference>
<dbReference type="PROSITE" id="PS00722">
    <property type="entry name" value="FTHFS_2"/>
    <property type="match status" value="1"/>
</dbReference>